<organism evidence="3 4">
    <name type="scientific">Hypsizygus marmoreus</name>
    <name type="common">White beech mushroom</name>
    <name type="synonym">Agaricus marmoreus</name>
    <dbReference type="NCBI Taxonomy" id="39966"/>
    <lineage>
        <taxon>Eukaryota</taxon>
        <taxon>Fungi</taxon>
        <taxon>Dikarya</taxon>
        <taxon>Basidiomycota</taxon>
        <taxon>Agaricomycotina</taxon>
        <taxon>Agaricomycetes</taxon>
        <taxon>Agaricomycetidae</taxon>
        <taxon>Agaricales</taxon>
        <taxon>Tricholomatineae</taxon>
        <taxon>Lyophyllaceae</taxon>
        <taxon>Hypsizygus</taxon>
    </lineage>
</organism>
<evidence type="ECO:0000313" key="3">
    <source>
        <dbReference type="EMBL" id="RDB15089.1"/>
    </source>
</evidence>
<evidence type="ECO:0000313" key="4">
    <source>
        <dbReference type="Proteomes" id="UP000076154"/>
    </source>
</evidence>
<dbReference type="AlphaFoldDB" id="A0A369IZA6"/>
<reference evidence="3" key="1">
    <citation type="submission" date="2018-04" db="EMBL/GenBank/DDBJ databases">
        <title>Whole genome sequencing of Hypsizygus marmoreus.</title>
        <authorList>
            <person name="Choi I.-G."/>
            <person name="Min B."/>
            <person name="Kim J.-G."/>
            <person name="Kim S."/>
            <person name="Oh Y.-L."/>
            <person name="Kong W.-S."/>
            <person name="Park H."/>
            <person name="Jeong J."/>
            <person name="Song E.-S."/>
        </authorList>
    </citation>
    <scope>NUCLEOTIDE SEQUENCE [LARGE SCALE GENOMIC DNA]</scope>
    <source>
        <strain evidence="3">51987-8</strain>
    </source>
</reference>
<name>A0A369IZA6_HYPMA</name>
<sequence length="299" mass="33941">MREHIPRTRDVHESYGHATDRQNRSRVYETLKLVLQHLEISGPSERLPAHLHPPAPSQNRNHANLVNLLSFLRPHPGRRQEFATSYLNDRSGRIRKPLTSVIIAGLTCFFDYLTVIQTLSSGLLNVTKRTVHQDVLLSHDKASHTQPILHTHNGSTSGRKKPFLEQIYIANPLTTSLINNITHMLIPGHVSLATIYTRKGKCTATTLPFPISQIFAINTADISCATPDYALDLFSQFETHNEILFSNYDPPQYYLLLGQTLHVPPKKPPPPERKRTIQNQTRGLPIRAFQVPPSRMKIR</sequence>
<keyword evidence="2" id="KW-0472">Membrane</keyword>
<proteinExistence type="predicted"/>
<keyword evidence="2" id="KW-0812">Transmembrane</keyword>
<keyword evidence="4" id="KW-1185">Reference proteome</keyword>
<dbReference type="OrthoDB" id="3254613at2759"/>
<feature type="transmembrane region" description="Helical" evidence="2">
    <location>
        <begin position="98"/>
        <end position="119"/>
    </location>
</feature>
<comment type="caution">
    <text evidence="3">The sequence shown here is derived from an EMBL/GenBank/DDBJ whole genome shotgun (WGS) entry which is preliminary data.</text>
</comment>
<keyword evidence="2" id="KW-1133">Transmembrane helix</keyword>
<gene>
    <name evidence="3" type="ORF">Hypma_005245</name>
</gene>
<accession>A0A369IZA6</accession>
<evidence type="ECO:0000256" key="1">
    <source>
        <dbReference type="SAM" id="MobiDB-lite"/>
    </source>
</evidence>
<feature type="region of interest" description="Disordered" evidence="1">
    <location>
        <begin position="1"/>
        <end position="22"/>
    </location>
</feature>
<dbReference type="EMBL" id="LUEZ02000218">
    <property type="protein sequence ID" value="RDB15089.1"/>
    <property type="molecule type" value="Genomic_DNA"/>
</dbReference>
<dbReference type="Proteomes" id="UP000076154">
    <property type="component" value="Unassembled WGS sequence"/>
</dbReference>
<evidence type="ECO:0000256" key="2">
    <source>
        <dbReference type="SAM" id="Phobius"/>
    </source>
</evidence>
<dbReference type="InParanoid" id="A0A369IZA6"/>
<protein>
    <submittedName>
        <fullName evidence="3">Uncharacterized protein</fullName>
    </submittedName>
</protein>